<keyword evidence="3" id="KW-0328">Glycosyltransferase</keyword>
<feature type="domain" description="Glycosyltransferase 2-like" evidence="7">
    <location>
        <begin position="4"/>
        <end position="110"/>
    </location>
</feature>
<organism evidence="8 9">
    <name type="scientific">Brachyspira pilosicoli B2904</name>
    <dbReference type="NCBI Taxonomy" id="1133568"/>
    <lineage>
        <taxon>Bacteria</taxon>
        <taxon>Pseudomonadati</taxon>
        <taxon>Spirochaetota</taxon>
        <taxon>Spirochaetia</taxon>
        <taxon>Brachyspirales</taxon>
        <taxon>Brachyspiraceae</taxon>
        <taxon>Brachyspira</taxon>
    </lineage>
</organism>
<dbReference type="GO" id="GO:0016757">
    <property type="term" value="F:glycosyltransferase activity"/>
    <property type="evidence" value="ECO:0007669"/>
    <property type="project" value="UniProtKB-KW"/>
</dbReference>
<keyword evidence="5" id="KW-0472">Membrane</keyword>
<feature type="coiled-coil region" evidence="6">
    <location>
        <begin position="9"/>
        <end position="36"/>
    </location>
</feature>
<dbReference type="NCBIfam" id="TIGR04283">
    <property type="entry name" value="glyco_like_mftF"/>
    <property type="match status" value="1"/>
</dbReference>
<dbReference type="InterPro" id="IPR029044">
    <property type="entry name" value="Nucleotide-diphossugar_trans"/>
</dbReference>
<dbReference type="InterPro" id="IPR001173">
    <property type="entry name" value="Glyco_trans_2-like"/>
</dbReference>
<evidence type="ECO:0000313" key="8">
    <source>
        <dbReference type="EMBL" id="AFR70064.1"/>
    </source>
</evidence>
<evidence type="ECO:0000256" key="6">
    <source>
        <dbReference type="SAM" id="Coils"/>
    </source>
</evidence>
<dbReference type="PANTHER" id="PTHR43646">
    <property type="entry name" value="GLYCOSYLTRANSFERASE"/>
    <property type="match status" value="1"/>
</dbReference>
<name>J9US16_BRAPL</name>
<dbReference type="HOGENOM" id="CLU_025996_17_3_12"/>
<evidence type="ECO:0000259" key="7">
    <source>
        <dbReference type="Pfam" id="PF00535"/>
    </source>
</evidence>
<dbReference type="SUPFAM" id="SSF53448">
    <property type="entry name" value="Nucleotide-diphospho-sugar transferases"/>
    <property type="match status" value="1"/>
</dbReference>
<dbReference type="InterPro" id="IPR026461">
    <property type="entry name" value="Trfase_2_rSAM/seldom_assoc"/>
</dbReference>
<proteinExistence type="predicted"/>
<comment type="subcellular location">
    <subcellularLocation>
        <location evidence="1">Cell membrane</location>
    </subcellularLocation>
</comment>
<dbReference type="PATRIC" id="fig|1133568.3.peg.714"/>
<dbReference type="Pfam" id="PF00535">
    <property type="entry name" value="Glycos_transf_2"/>
    <property type="match status" value="1"/>
</dbReference>
<keyword evidence="2" id="KW-1003">Cell membrane</keyword>
<keyword evidence="4 8" id="KW-0808">Transferase</keyword>
<evidence type="ECO:0000256" key="5">
    <source>
        <dbReference type="ARBA" id="ARBA00023136"/>
    </source>
</evidence>
<evidence type="ECO:0000256" key="3">
    <source>
        <dbReference type="ARBA" id="ARBA00022676"/>
    </source>
</evidence>
<gene>
    <name evidence="8" type="ORF">B2904_orf717</name>
</gene>
<evidence type="ECO:0000256" key="4">
    <source>
        <dbReference type="ARBA" id="ARBA00022679"/>
    </source>
</evidence>
<dbReference type="GO" id="GO:0005886">
    <property type="term" value="C:plasma membrane"/>
    <property type="evidence" value="ECO:0007669"/>
    <property type="project" value="UniProtKB-SubCell"/>
</dbReference>
<dbReference type="Proteomes" id="UP000007346">
    <property type="component" value="Chromosome"/>
</dbReference>
<keyword evidence="6" id="KW-0175">Coiled coil</keyword>
<accession>J9US16</accession>
<dbReference type="EMBL" id="CP003490">
    <property type="protein sequence ID" value="AFR70064.1"/>
    <property type="molecule type" value="Genomic_DNA"/>
</dbReference>
<dbReference type="AlphaFoldDB" id="J9US16"/>
<sequence>MSVSIIVPILNEENTIEKLINNLNELEGEFEVIFSDGGSSDKTLSILNSVIKNNYKIVHSQKGRAKQLNNGAKESRYDILLFLHSDSVVEKDVLIKIENFIKTNKAGCLKIKFDSRKILMHICGFFSNLRVSLRHIAFGDQGIFIKKELFNDIGMFDDIALMEDYKLSIKLKKVSPIKAIDSYIISSARRFEKNGVIKTMICMQKLQYMFRNNEDIEKIANIYNNMK</sequence>
<dbReference type="KEGG" id="bpj:B2904_orf717"/>
<dbReference type="Gene3D" id="3.90.550.10">
    <property type="entry name" value="Spore Coat Polysaccharide Biosynthesis Protein SpsA, Chain A"/>
    <property type="match status" value="1"/>
</dbReference>
<dbReference type="PANTHER" id="PTHR43646:SF2">
    <property type="entry name" value="GLYCOSYLTRANSFERASE 2-LIKE DOMAIN-CONTAINING PROTEIN"/>
    <property type="match status" value="1"/>
</dbReference>
<dbReference type="CDD" id="cd02522">
    <property type="entry name" value="GT_2_like_a"/>
    <property type="match status" value="1"/>
</dbReference>
<evidence type="ECO:0000313" key="9">
    <source>
        <dbReference type="Proteomes" id="UP000007346"/>
    </source>
</evidence>
<evidence type="ECO:0000256" key="1">
    <source>
        <dbReference type="ARBA" id="ARBA00004236"/>
    </source>
</evidence>
<protein>
    <submittedName>
        <fullName evidence="8">Glycosyl transferase family 0</fullName>
    </submittedName>
</protein>
<reference evidence="8 9" key="1">
    <citation type="journal article" date="2012" name="BMC Genomics">
        <title>Comparative genomics of Brachyspira pilosicoli strains: genome rearrangements, reductions and correlation of genetic compliment with phenotypic diversity.</title>
        <authorList>
            <person name="Mappley L.J."/>
            <person name="Black M.L."/>
            <person name="Abuoun M."/>
            <person name="Darby A.C."/>
            <person name="Woodward M.J."/>
            <person name="Parkhill J."/>
            <person name="Turner A.K."/>
            <person name="Bellgard M.I."/>
            <person name="La T."/>
            <person name="Phillips N.D."/>
            <person name="La Ragione R.M."/>
            <person name="Hampson D.J."/>
        </authorList>
    </citation>
    <scope>NUCLEOTIDE SEQUENCE [LARGE SCALE GENOMIC DNA]</scope>
    <source>
        <strain evidence="8">B2904</strain>
    </source>
</reference>
<evidence type="ECO:0000256" key="2">
    <source>
        <dbReference type="ARBA" id="ARBA00022475"/>
    </source>
</evidence>
<dbReference type="RefSeq" id="WP_014935546.1">
    <property type="nucleotide sequence ID" value="NC_018607.1"/>
</dbReference>